<keyword evidence="2" id="KW-1185">Reference proteome</keyword>
<protein>
    <submittedName>
        <fullName evidence="1">Uncharacterized protein</fullName>
    </submittedName>
</protein>
<comment type="caution">
    <text evidence="1">The sequence shown here is derived from an EMBL/GenBank/DDBJ whole genome shotgun (WGS) entry which is preliminary data.</text>
</comment>
<dbReference type="EMBL" id="JAJSOW010000103">
    <property type="protein sequence ID" value="KAI9174509.1"/>
    <property type="molecule type" value="Genomic_DNA"/>
</dbReference>
<gene>
    <name evidence="1" type="ORF">LWI28_018396</name>
</gene>
<dbReference type="AlphaFoldDB" id="A0AAD5IQN6"/>
<sequence length="190" mass="20725">MQRRWGGNHVSRNYNSNRRVNDLVEETRRHRHWSMVLEGIQRGSGLKLNNGSSRKVSVNGGENSGVNSNLKLGVDSGHDFGDRSKGNCVDFRVPINSDSMEEDAGKIMRVTKLIEFGLSTITVGSFEVGPDGLLKPGDGVVGLRPVKEIGYAMKGVGKLGVSFSDKGIRPSKIIINRPLLQKVDGPKGRN</sequence>
<dbReference type="Proteomes" id="UP001064489">
    <property type="component" value="Chromosome 8"/>
</dbReference>
<name>A0AAD5IQN6_ACENE</name>
<evidence type="ECO:0000313" key="2">
    <source>
        <dbReference type="Proteomes" id="UP001064489"/>
    </source>
</evidence>
<reference evidence="1" key="1">
    <citation type="journal article" date="2022" name="Plant J.">
        <title>Strategies of tolerance reflected in two North American maple genomes.</title>
        <authorList>
            <person name="McEvoy S.L."/>
            <person name="Sezen U.U."/>
            <person name="Trouern-Trend A."/>
            <person name="McMahon S.M."/>
            <person name="Schaberg P.G."/>
            <person name="Yang J."/>
            <person name="Wegrzyn J.L."/>
            <person name="Swenson N.G."/>
        </authorList>
    </citation>
    <scope>NUCLEOTIDE SEQUENCE</scope>
    <source>
        <strain evidence="1">91603</strain>
    </source>
</reference>
<accession>A0AAD5IQN6</accession>
<organism evidence="1 2">
    <name type="scientific">Acer negundo</name>
    <name type="common">Box elder</name>
    <dbReference type="NCBI Taxonomy" id="4023"/>
    <lineage>
        <taxon>Eukaryota</taxon>
        <taxon>Viridiplantae</taxon>
        <taxon>Streptophyta</taxon>
        <taxon>Embryophyta</taxon>
        <taxon>Tracheophyta</taxon>
        <taxon>Spermatophyta</taxon>
        <taxon>Magnoliopsida</taxon>
        <taxon>eudicotyledons</taxon>
        <taxon>Gunneridae</taxon>
        <taxon>Pentapetalae</taxon>
        <taxon>rosids</taxon>
        <taxon>malvids</taxon>
        <taxon>Sapindales</taxon>
        <taxon>Sapindaceae</taxon>
        <taxon>Hippocastanoideae</taxon>
        <taxon>Acereae</taxon>
        <taxon>Acer</taxon>
    </lineage>
</organism>
<reference evidence="1" key="2">
    <citation type="submission" date="2023-02" db="EMBL/GenBank/DDBJ databases">
        <authorList>
            <person name="Swenson N.G."/>
            <person name="Wegrzyn J.L."/>
            <person name="Mcevoy S.L."/>
        </authorList>
    </citation>
    <scope>NUCLEOTIDE SEQUENCE</scope>
    <source>
        <strain evidence="1">91603</strain>
        <tissue evidence="1">Leaf</tissue>
    </source>
</reference>
<proteinExistence type="predicted"/>
<evidence type="ECO:0000313" key="1">
    <source>
        <dbReference type="EMBL" id="KAI9174509.1"/>
    </source>
</evidence>